<feature type="transmembrane region" description="Helical" evidence="6">
    <location>
        <begin position="351"/>
        <end position="370"/>
    </location>
</feature>
<evidence type="ECO:0000256" key="5">
    <source>
        <dbReference type="ARBA" id="ARBA00023136"/>
    </source>
</evidence>
<dbReference type="Gene3D" id="1.20.1250.20">
    <property type="entry name" value="MFS general substrate transporter like domains"/>
    <property type="match status" value="2"/>
</dbReference>
<keyword evidence="2" id="KW-1003">Cell membrane</keyword>
<evidence type="ECO:0000256" key="6">
    <source>
        <dbReference type="SAM" id="Phobius"/>
    </source>
</evidence>
<feature type="transmembrane region" description="Helical" evidence="6">
    <location>
        <begin position="177"/>
        <end position="194"/>
    </location>
</feature>
<dbReference type="InterPro" id="IPR036259">
    <property type="entry name" value="MFS_trans_sf"/>
</dbReference>
<evidence type="ECO:0000256" key="1">
    <source>
        <dbReference type="ARBA" id="ARBA00004429"/>
    </source>
</evidence>
<keyword evidence="3 6" id="KW-0812">Transmembrane</keyword>
<evidence type="ECO:0000256" key="3">
    <source>
        <dbReference type="ARBA" id="ARBA00022692"/>
    </source>
</evidence>
<feature type="transmembrane region" description="Helical" evidence="6">
    <location>
        <begin position="224"/>
        <end position="247"/>
    </location>
</feature>
<feature type="transmembrane region" description="Helical" evidence="6">
    <location>
        <begin position="54"/>
        <end position="71"/>
    </location>
</feature>
<comment type="subcellular location">
    <subcellularLocation>
        <location evidence="1">Cell inner membrane</location>
        <topology evidence="1">Multi-pass membrane protein</topology>
    </subcellularLocation>
</comment>
<sequence length="407" mass="45157">MSKIKPALTDKKYALPFILITILFFLIGFSRAILDVLNKHFQNTLCISITKSSLIQVMTFLGYFLLAIPAGKFINKFGYRRGVIFGLVVFGVGAFLFIPSAMCGSFGAFLFCLFLIGCGLVFLETASNPYATELGPKETSASRLVLSQSFNGLGSMMATLCVGQFLFRGYEEGHHIWIPYAILGIVVLVIAIVFSRITLPEIKYDTTEEEKGHPYKALFKEHPIFAFGFFALLAYEFAEISINSYFINFTTGMDWMTDQTASLVLTGALALFMIGRFFGSWVMRVMSAEKWLLVCATVTVLDMIFILTLCKIGRLSLVFLIINYFFEAIMFPTIFSIALKSLGGLTKTASSLLMMTPIGGCGFLLVGLLADRTHLVLPFIVPLIGFVIVFAYALTVHRMLRKADSQA</sequence>
<keyword evidence="4 6" id="KW-1133">Transmembrane helix</keyword>
<reference evidence="8 9" key="1">
    <citation type="submission" date="2022-06" db="EMBL/GenBank/DDBJ databases">
        <title>A taxonomic note on the genus Prevotella: Description of four novel genera and emended description of the genera Hallella and Xylanibacter.</title>
        <authorList>
            <person name="Hitch T.C.A."/>
        </authorList>
    </citation>
    <scope>NUCLEOTIDE SEQUENCE [LARGE SCALE GENOMIC DNA]</scope>
    <source>
        <strain evidence="8 9">DSM 100619</strain>
    </source>
</reference>
<keyword evidence="5 6" id="KW-0472">Membrane</keyword>
<evidence type="ECO:0000256" key="2">
    <source>
        <dbReference type="ARBA" id="ARBA00022475"/>
    </source>
</evidence>
<feature type="domain" description="Major facilitator superfamily (MFS) profile" evidence="7">
    <location>
        <begin position="16"/>
        <end position="401"/>
    </location>
</feature>
<dbReference type="InterPro" id="IPR011701">
    <property type="entry name" value="MFS"/>
</dbReference>
<evidence type="ECO:0000313" key="8">
    <source>
        <dbReference type="EMBL" id="MCO6026371.1"/>
    </source>
</evidence>
<dbReference type="InterPro" id="IPR050375">
    <property type="entry name" value="MFS_TsgA-like"/>
</dbReference>
<evidence type="ECO:0000256" key="4">
    <source>
        <dbReference type="ARBA" id="ARBA00022989"/>
    </source>
</evidence>
<dbReference type="PANTHER" id="PTHR43702">
    <property type="entry name" value="L-FUCOSE-PROTON SYMPORTER"/>
    <property type="match status" value="1"/>
</dbReference>
<keyword evidence="9" id="KW-1185">Reference proteome</keyword>
<dbReference type="RefSeq" id="WP_252761725.1">
    <property type="nucleotide sequence ID" value="NZ_JAMXLY010000052.1"/>
</dbReference>
<feature type="transmembrane region" description="Helical" evidence="6">
    <location>
        <begin position="106"/>
        <end position="123"/>
    </location>
</feature>
<gene>
    <name evidence="8" type="ORF">NG821_11070</name>
</gene>
<feature type="transmembrane region" description="Helical" evidence="6">
    <location>
        <begin position="144"/>
        <end position="165"/>
    </location>
</feature>
<proteinExistence type="predicted"/>
<dbReference type="InterPro" id="IPR020846">
    <property type="entry name" value="MFS_dom"/>
</dbReference>
<protein>
    <submittedName>
        <fullName evidence="8">MFS transporter</fullName>
    </submittedName>
</protein>
<feature type="transmembrane region" description="Helical" evidence="6">
    <location>
        <begin position="259"/>
        <end position="279"/>
    </location>
</feature>
<comment type="caution">
    <text evidence="8">The sequence shown here is derived from an EMBL/GenBank/DDBJ whole genome shotgun (WGS) entry which is preliminary data.</text>
</comment>
<organism evidence="8 9">
    <name type="scientific">Segatella cerevisiae</name>
    <dbReference type="NCBI Taxonomy" id="2053716"/>
    <lineage>
        <taxon>Bacteria</taxon>
        <taxon>Pseudomonadati</taxon>
        <taxon>Bacteroidota</taxon>
        <taxon>Bacteroidia</taxon>
        <taxon>Bacteroidales</taxon>
        <taxon>Prevotellaceae</taxon>
        <taxon>Segatella</taxon>
    </lineage>
</organism>
<dbReference type="PROSITE" id="PS50850">
    <property type="entry name" value="MFS"/>
    <property type="match status" value="1"/>
</dbReference>
<evidence type="ECO:0000259" key="7">
    <source>
        <dbReference type="PROSITE" id="PS50850"/>
    </source>
</evidence>
<dbReference type="Pfam" id="PF07690">
    <property type="entry name" value="MFS_1"/>
    <property type="match status" value="1"/>
</dbReference>
<accession>A0ABT1BZ50</accession>
<feature type="transmembrane region" description="Helical" evidence="6">
    <location>
        <begin position="376"/>
        <end position="396"/>
    </location>
</feature>
<feature type="transmembrane region" description="Helical" evidence="6">
    <location>
        <begin position="291"/>
        <end position="309"/>
    </location>
</feature>
<name>A0ABT1BZ50_9BACT</name>
<feature type="transmembrane region" description="Helical" evidence="6">
    <location>
        <begin position="315"/>
        <end position="339"/>
    </location>
</feature>
<dbReference type="EMBL" id="JAMXLY010000052">
    <property type="protein sequence ID" value="MCO6026371.1"/>
    <property type="molecule type" value="Genomic_DNA"/>
</dbReference>
<dbReference type="SUPFAM" id="SSF103473">
    <property type="entry name" value="MFS general substrate transporter"/>
    <property type="match status" value="1"/>
</dbReference>
<feature type="transmembrane region" description="Helical" evidence="6">
    <location>
        <begin position="83"/>
        <end position="100"/>
    </location>
</feature>
<dbReference type="Proteomes" id="UP001204015">
    <property type="component" value="Unassembled WGS sequence"/>
</dbReference>
<feature type="transmembrane region" description="Helical" evidence="6">
    <location>
        <begin position="12"/>
        <end position="34"/>
    </location>
</feature>
<dbReference type="PANTHER" id="PTHR43702:SF3">
    <property type="entry name" value="PROTEIN TSGA"/>
    <property type="match status" value="1"/>
</dbReference>
<evidence type="ECO:0000313" key="9">
    <source>
        <dbReference type="Proteomes" id="UP001204015"/>
    </source>
</evidence>